<dbReference type="GO" id="GO:0005524">
    <property type="term" value="F:ATP binding"/>
    <property type="evidence" value="ECO:0007669"/>
    <property type="project" value="UniProtKB-KW"/>
</dbReference>
<feature type="domain" description="Disease resistance protein At4g27190-like leucine-rich repeats" evidence="9">
    <location>
        <begin position="815"/>
        <end position="903"/>
    </location>
</feature>
<dbReference type="GO" id="GO:0006952">
    <property type="term" value="P:defense response"/>
    <property type="evidence" value="ECO:0007669"/>
    <property type="project" value="UniProtKB-KW"/>
</dbReference>
<keyword evidence="2" id="KW-0433">Leucine-rich repeat</keyword>
<dbReference type="InterPro" id="IPR032675">
    <property type="entry name" value="LRR_dom_sf"/>
</dbReference>
<dbReference type="Gene3D" id="1.10.10.10">
    <property type="entry name" value="Winged helix-like DNA-binding domain superfamily/Winged helix DNA-binding domain"/>
    <property type="match status" value="1"/>
</dbReference>
<evidence type="ECO:0000256" key="5">
    <source>
        <dbReference type="ARBA" id="ARBA00022821"/>
    </source>
</evidence>
<evidence type="ECO:0000256" key="7">
    <source>
        <dbReference type="SAM" id="Coils"/>
    </source>
</evidence>
<dbReference type="InterPro" id="IPR057135">
    <property type="entry name" value="At4g27190-like_LRR"/>
</dbReference>
<feature type="coiled-coil region" evidence="7">
    <location>
        <begin position="26"/>
        <end position="60"/>
    </location>
</feature>
<protein>
    <recommendedName>
        <fullName evidence="14">NB-ARC domain-containing protein</fullName>
    </recommendedName>
</protein>
<dbReference type="PRINTS" id="PR00364">
    <property type="entry name" value="DISEASERSIST"/>
</dbReference>
<proteinExistence type="inferred from homology"/>
<dbReference type="EMBL" id="BPVZ01000263">
    <property type="protein sequence ID" value="GKV48615.1"/>
    <property type="molecule type" value="Genomic_DNA"/>
</dbReference>
<dbReference type="InterPro" id="IPR058922">
    <property type="entry name" value="WHD_DRP"/>
</dbReference>
<dbReference type="PANTHER" id="PTHR33463:SF187">
    <property type="entry name" value="AND NB-ARC DOMAIN DISEASE RESISTANCE PROTEIN, PUTATIVE-RELATED"/>
    <property type="match status" value="1"/>
</dbReference>
<evidence type="ECO:0000259" key="11">
    <source>
        <dbReference type="Pfam" id="PF23598"/>
    </source>
</evidence>
<gene>
    <name evidence="12" type="ORF">SLEP1_g55412</name>
</gene>
<dbReference type="InterPro" id="IPR002182">
    <property type="entry name" value="NB-ARC"/>
</dbReference>
<dbReference type="Gene3D" id="1.10.8.430">
    <property type="entry name" value="Helical domain of apoptotic protease-activating factors"/>
    <property type="match status" value="1"/>
</dbReference>
<dbReference type="AlphaFoldDB" id="A0AAV5MGF4"/>
<dbReference type="Proteomes" id="UP001054252">
    <property type="component" value="Unassembled WGS sequence"/>
</dbReference>
<comment type="similarity">
    <text evidence="1">Belongs to the disease resistance NB-LRR family.</text>
</comment>
<feature type="domain" description="NB-ARC" evidence="8">
    <location>
        <begin position="146"/>
        <end position="307"/>
    </location>
</feature>
<accession>A0AAV5MGF4</accession>
<dbReference type="InterPro" id="IPR036388">
    <property type="entry name" value="WH-like_DNA-bd_sf"/>
</dbReference>
<dbReference type="FunFam" id="3.40.50.300:FF:001091">
    <property type="entry name" value="Probable disease resistance protein At1g61300"/>
    <property type="match status" value="1"/>
</dbReference>
<comment type="caution">
    <text evidence="12">The sequence shown here is derived from an EMBL/GenBank/DDBJ whole genome shotgun (WGS) entry which is preliminary data.</text>
</comment>
<dbReference type="Pfam" id="PF23247">
    <property type="entry name" value="LRR_RPS2"/>
    <property type="match status" value="1"/>
</dbReference>
<dbReference type="InterPro" id="IPR042197">
    <property type="entry name" value="Apaf_helical"/>
</dbReference>
<dbReference type="SUPFAM" id="SSF52058">
    <property type="entry name" value="L domain-like"/>
    <property type="match status" value="1"/>
</dbReference>
<evidence type="ECO:0000259" key="9">
    <source>
        <dbReference type="Pfam" id="PF23247"/>
    </source>
</evidence>
<keyword evidence="6" id="KW-0067">ATP-binding</keyword>
<dbReference type="Pfam" id="PF23559">
    <property type="entry name" value="WHD_DRP"/>
    <property type="match status" value="1"/>
</dbReference>
<keyword evidence="13" id="KW-1185">Reference proteome</keyword>
<evidence type="ECO:0000256" key="3">
    <source>
        <dbReference type="ARBA" id="ARBA00022737"/>
    </source>
</evidence>
<feature type="domain" description="Disease resistance R13L4/SHOC-2-like LRR" evidence="11">
    <location>
        <begin position="514"/>
        <end position="667"/>
    </location>
</feature>
<dbReference type="Gene3D" id="3.80.10.10">
    <property type="entry name" value="Ribonuclease Inhibitor"/>
    <property type="match status" value="1"/>
</dbReference>
<evidence type="ECO:0000256" key="6">
    <source>
        <dbReference type="ARBA" id="ARBA00022840"/>
    </source>
</evidence>
<evidence type="ECO:0000256" key="1">
    <source>
        <dbReference type="ARBA" id="ARBA00008894"/>
    </source>
</evidence>
<keyword evidence="3" id="KW-0677">Repeat</keyword>
<evidence type="ECO:0000256" key="4">
    <source>
        <dbReference type="ARBA" id="ARBA00022741"/>
    </source>
</evidence>
<dbReference type="InterPro" id="IPR055414">
    <property type="entry name" value="LRR_R13L4/SHOC2-like"/>
</dbReference>
<sequence>MADLVGALLEIVKCIATPTCNYVDNYKNFDDDVNELRGKLGDLNRRKQDIESRIQAEARAGQMVKEEVLGWIKHVQTINEDVQTILEKAQSVKWCRKACLGKHVRRKIDVVKAIHEQGSIFEALVIAKAPAQGIIIPTENLEGEKSVKEKLWEYLMGDEVGMIGVCGIGGVGKTTIMKHVNNDLLKGNMFQKVIWVTVSYPLNVFALQKNIALAMGETLRNDEEEMRRAAKLMDIMRKGSFVLILDDVWEKFSLKDVGILEPTEQNGCKVVITSRSIEVCNYLGCKIVKVQPLSPQESLNLFLNKVGGDVLEVPGLEEILKSIVEECDGLPLAIVVIAGSMRGEYNIIEWRNSLNELRQCVKSVKGVEDEIFVRLRFSYDRLRSLEIQKCFLYCSLFQEDYEFSRKELIEGWIDERLIDELGNKQAAYDRGHAFLNRLEKTCLLEACVGSDGVKMHDVVRDMAIKSIGPGVGYMVKAGLKLTKVPNEHEWAIDLNKVSLMANYISKIPVGLTPKCPLLSTLILSCNPKLSEIPSSFFEDMVGLKVLDLSGTDIEALPDSISNLVNLSALRLRRCKCLKHLPSLAKLRALKKLDLHEAGIEVVPQGMEMLASLEYLDLFCQNLKEIPMGILPQLSSLQYLVVYPSSGITKRINLEEVARLSKLESLECGMEGIQDFNYLVNKSKDFESLTAYDLRLTTGKRDIRNFEYADEYLKVLIVECEIGEECIVLPDKLEVLRICNIKNIKNMRCSLNKTVLLENATELRRCFIEHFEGMECMVELDSSSSSLCCPVLDKLEQLTLGSLPNLSVLVRVEGVATPSHIFSNLKIFSISNCSEMRKLFPLELLLLLQNLEKIHVHCCKQMEEIIASSDSDDTSSDKFTFPKLMELKLLWLPQLKSICSAKGISAQSVGNWQEEIQSLVSDKLQVKLSKNLMAIARFRCTVFKDALQNSKGEANRKRMVVLDSVGEDNYEDAINLASSYPAKQLPWIDPKVVSKVRNSEKSSTTKNENLLSETEGMVVRLVVGSATPYLGSKVGDHKKAGKTEAGGYLDEQKIDVHRFSAENQFEAMSCLEYNASTEYYWEPFIVESNSNHAKNHIVLRQLELCKELVGFKDQFFKLRFWLLILHWGWTENMDTVLSSLNQIAFKPCK</sequence>
<evidence type="ECO:0000259" key="8">
    <source>
        <dbReference type="Pfam" id="PF00931"/>
    </source>
</evidence>
<keyword evidence="5" id="KW-0611">Plant defense</keyword>
<keyword evidence="7" id="KW-0175">Coiled coil</keyword>
<organism evidence="12 13">
    <name type="scientific">Rubroshorea leprosula</name>
    <dbReference type="NCBI Taxonomy" id="152421"/>
    <lineage>
        <taxon>Eukaryota</taxon>
        <taxon>Viridiplantae</taxon>
        <taxon>Streptophyta</taxon>
        <taxon>Embryophyta</taxon>
        <taxon>Tracheophyta</taxon>
        <taxon>Spermatophyta</taxon>
        <taxon>Magnoliopsida</taxon>
        <taxon>eudicotyledons</taxon>
        <taxon>Gunneridae</taxon>
        <taxon>Pentapetalae</taxon>
        <taxon>rosids</taxon>
        <taxon>malvids</taxon>
        <taxon>Malvales</taxon>
        <taxon>Dipterocarpaceae</taxon>
        <taxon>Rubroshorea</taxon>
    </lineage>
</organism>
<reference evidence="12 13" key="1">
    <citation type="journal article" date="2021" name="Commun. Biol.">
        <title>The genome of Shorea leprosula (Dipterocarpaceae) highlights the ecological relevance of drought in aseasonal tropical rainforests.</title>
        <authorList>
            <person name="Ng K.K.S."/>
            <person name="Kobayashi M.J."/>
            <person name="Fawcett J.A."/>
            <person name="Hatakeyama M."/>
            <person name="Paape T."/>
            <person name="Ng C.H."/>
            <person name="Ang C.C."/>
            <person name="Tnah L.H."/>
            <person name="Lee C.T."/>
            <person name="Nishiyama T."/>
            <person name="Sese J."/>
            <person name="O'Brien M.J."/>
            <person name="Copetti D."/>
            <person name="Mohd Noor M.I."/>
            <person name="Ong R.C."/>
            <person name="Putra M."/>
            <person name="Sireger I.Z."/>
            <person name="Indrioko S."/>
            <person name="Kosugi Y."/>
            <person name="Izuno A."/>
            <person name="Isagi Y."/>
            <person name="Lee S.L."/>
            <person name="Shimizu K.K."/>
        </authorList>
    </citation>
    <scope>NUCLEOTIDE SEQUENCE [LARGE SCALE GENOMIC DNA]</scope>
    <source>
        <strain evidence="12">214</strain>
    </source>
</reference>
<dbReference type="FunFam" id="1.10.10.10:FF:000322">
    <property type="entry name" value="Probable disease resistance protein At1g63360"/>
    <property type="match status" value="1"/>
</dbReference>
<evidence type="ECO:0000259" key="10">
    <source>
        <dbReference type="Pfam" id="PF23559"/>
    </source>
</evidence>
<feature type="domain" description="Disease resistance protein winged helix" evidence="10">
    <location>
        <begin position="396"/>
        <end position="463"/>
    </location>
</feature>
<dbReference type="InterPro" id="IPR027417">
    <property type="entry name" value="P-loop_NTPase"/>
</dbReference>
<evidence type="ECO:0000313" key="13">
    <source>
        <dbReference type="Proteomes" id="UP001054252"/>
    </source>
</evidence>
<dbReference type="InterPro" id="IPR050905">
    <property type="entry name" value="Plant_NBS-LRR"/>
</dbReference>
<evidence type="ECO:0008006" key="14">
    <source>
        <dbReference type="Google" id="ProtNLM"/>
    </source>
</evidence>
<dbReference type="Gene3D" id="3.40.50.300">
    <property type="entry name" value="P-loop containing nucleotide triphosphate hydrolases"/>
    <property type="match status" value="1"/>
</dbReference>
<dbReference type="PANTHER" id="PTHR33463">
    <property type="entry name" value="NB-ARC DOMAIN-CONTAINING PROTEIN-RELATED"/>
    <property type="match status" value="1"/>
</dbReference>
<dbReference type="Pfam" id="PF00931">
    <property type="entry name" value="NB-ARC"/>
    <property type="match status" value="1"/>
</dbReference>
<keyword evidence="4" id="KW-0547">Nucleotide-binding</keyword>
<dbReference type="GO" id="GO:0043531">
    <property type="term" value="F:ADP binding"/>
    <property type="evidence" value="ECO:0007669"/>
    <property type="project" value="InterPro"/>
</dbReference>
<evidence type="ECO:0000313" key="12">
    <source>
        <dbReference type="EMBL" id="GKV48615.1"/>
    </source>
</evidence>
<name>A0AAV5MGF4_9ROSI</name>
<evidence type="ECO:0000256" key="2">
    <source>
        <dbReference type="ARBA" id="ARBA00022614"/>
    </source>
</evidence>
<dbReference type="Pfam" id="PF23598">
    <property type="entry name" value="LRR_14"/>
    <property type="match status" value="1"/>
</dbReference>
<dbReference type="SUPFAM" id="SSF52540">
    <property type="entry name" value="P-loop containing nucleoside triphosphate hydrolases"/>
    <property type="match status" value="1"/>
</dbReference>